<keyword evidence="5 7" id="KW-0040">ANK repeat</keyword>
<dbReference type="OMA" id="PRDHNND"/>
<dbReference type="EMBL" id="JABCRI010000016">
    <property type="protein sequence ID" value="KAF8391804.1"/>
    <property type="molecule type" value="Genomic_DNA"/>
</dbReference>
<evidence type="ECO:0000313" key="11">
    <source>
        <dbReference type="Proteomes" id="UP000655225"/>
    </source>
</evidence>
<feature type="repeat" description="ANK" evidence="7">
    <location>
        <begin position="363"/>
        <end position="395"/>
    </location>
</feature>
<feature type="transmembrane region" description="Helical" evidence="8">
    <location>
        <begin position="196"/>
        <end position="220"/>
    </location>
</feature>
<dbReference type="AlphaFoldDB" id="A0A835D9B2"/>
<comment type="subcellular location">
    <subcellularLocation>
        <location evidence="1">Membrane</location>
        <topology evidence="1">Multi-pass membrane protein</topology>
    </subcellularLocation>
</comment>
<evidence type="ECO:0000256" key="6">
    <source>
        <dbReference type="ARBA" id="ARBA00023136"/>
    </source>
</evidence>
<name>A0A835D9B2_TETSI</name>
<dbReference type="InterPro" id="IPR026961">
    <property type="entry name" value="PGG_dom"/>
</dbReference>
<evidence type="ECO:0000256" key="5">
    <source>
        <dbReference type="ARBA" id="ARBA00023043"/>
    </source>
</evidence>
<protein>
    <recommendedName>
        <fullName evidence="9">PGG domain-containing protein</fullName>
    </recommendedName>
</protein>
<evidence type="ECO:0000256" key="8">
    <source>
        <dbReference type="SAM" id="Phobius"/>
    </source>
</evidence>
<dbReference type="Gene3D" id="1.25.40.20">
    <property type="entry name" value="Ankyrin repeat-containing domain"/>
    <property type="match status" value="2"/>
</dbReference>
<dbReference type="InterPro" id="IPR002110">
    <property type="entry name" value="Ankyrin_rpt"/>
</dbReference>
<keyword evidence="3" id="KW-0677">Repeat</keyword>
<feature type="domain" description="PGG" evidence="9">
    <location>
        <begin position="102"/>
        <end position="220"/>
    </location>
</feature>
<evidence type="ECO:0000256" key="2">
    <source>
        <dbReference type="ARBA" id="ARBA00022692"/>
    </source>
</evidence>
<keyword evidence="2 8" id="KW-0812">Transmembrane</keyword>
<dbReference type="InterPro" id="IPR036770">
    <property type="entry name" value="Ankyrin_rpt-contain_sf"/>
</dbReference>
<evidence type="ECO:0000313" key="10">
    <source>
        <dbReference type="EMBL" id="KAF8391804.1"/>
    </source>
</evidence>
<dbReference type="PANTHER" id="PTHR24186">
    <property type="entry name" value="PROTEIN PHOSPHATASE 1 REGULATORY SUBUNIT"/>
    <property type="match status" value="1"/>
</dbReference>
<gene>
    <name evidence="10" type="ORF">HHK36_022038</name>
</gene>
<dbReference type="OrthoDB" id="683657at2759"/>
<dbReference type="Pfam" id="PF12796">
    <property type="entry name" value="Ank_2"/>
    <property type="match status" value="2"/>
</dbReference>
<sequence length="485" mass="54121">MKKLQGPELIEEQDIYGRTALHYAASYLSFEVARVLIESDSSVAYIQDKDGRTPLHFAAGKGDEDVTREIIGRYPDTVDLVDKRGQNVSFLHRKEDNKDNTIKEINSNQTTVAALIATVSFAAAFQVPGGYNSNDGTATLAKKAAFQVFVVTDAIALSCSMTAVFLNFMFTLATLTRDHNPRDHNNDSKIDPSLTIMFFTILILIAVIAMFAAFVAGLYAGKRHTISRRKFKKKASVVRLIVNTMDPRLYKAVATFERVNLIKEDADGIKERADLIKEYPDLIKKHADLIKQHEDLIKERSDLIKERTDLIKQVKEENPNHLLGMTPMGNTVFHLAAKVGDWNSVEKVYDEQCESLLAMTNSKGDTALHIAIRSGHLRIVNFLVEKSISASTSIDVEQGGNQTNYILEIQNQRNNTVLHEALRHCHKDVAKVLTERVLELRCVVNEAGGSPLYLAAKGGLIEIVRQVLLESSHPYPHGWPVRGVD</sequence>
<evidence type="ECO:0000259" key="9">
    <source>
        <dbReference type="Pfam" id="PF13962"/>
    </source>
</evidence>
<evidence type="ECO:0000256" key="3">
    <source>
        <dbReference type="ARBA" id="ARBA00022737"/>
    </source>
</evidence>
<dbReference type="PANTHER" id="PTHR24186:SF50">
    <property type="entry name" value="ANKYRIN REPEAT-CONTAINING PROTEIN ITN1-LIKE ISOFORM X1"/>
    <property type="match status" value="1"/>
</dbReference>
<dbReference type="SUPFAM" id="SSF48403">
    <property type="entry name" value="Ankyrin repeat"/>
    <property type="match status" value="2"/>
</dbReference>
<evidence type="ECO:0000256" key="7">
    <source>
        <dbReference type="PROSITE-ProRule" id="PRU00023"/>
    </source>
</evidence>
<dbReference type="GO" id="GO:0005886">
    <property type="term" value="C:plasma membrane"/>
    <property type="evidence" value="ECO:0007669"/>
    <property type="project" value="TreeGrafter"/>
</dbReference>
<feature type="transmembrane region" description="Helical" evidence="8">
    <location>
        <begin position="148"/>
        <end position="176"/>
    </location>
</feature>
<keyword evidence="6 8" id="KW-0472">Membrane</keyword>
<feature type="repeat" description="ANK" evidence="7">
    <location>
        <begin position="50"/>
        <end position="71"/>
    </location>
</feature>
<dbReference type="PROSITE" id="PS50088">
    <property type="entry name" value="ANK_REPEAT"/>
    <property type="match status" value="3"/>
</dbReference>
<evidence type="ECO:0000256" key="1">
    <source>
        <dbReference type="ARBA" id="ARBA00004141"/>
    </source>
</evidence>
<dbReference type="SMART" id="SM00248">
    <property type="entry name" value="ANK"/>
    <property type="match status" value="6"/>
</dbReference>
<dbReference type="Pfam" id="PF13962">
    <property type="entry name" value="PGG"/>
    <property type="match status" value="1"/>
</dbReference>
<organism evidence="10 11">
    <name type="scientific">Tetracentron sinense</name>
    <name type="common">Spur-leaf</name>
    <dbReference type="NCBI Taxonomy" id="13715"/>
    <lineage>
        <taxon>Eukaryota</taxon>
        <taxon>Viridiplantae</taxon>
        <taxon>Streptophyta</taxon>
        <taxon>Embryophyta</taxon>
        <taxon>Tracheophyta</taxon>
        <taxon>Spermatophyta</taxon>
        <taxon>Magnoliopsida</taxon>
        <taxon>Trochodendrales</taxon>
        <taxon>Trochodendraceae</taxon>
        <taxon>Tetracentron</taxon>
    </lineage>
</organism>
<proteinExistence type="predicted"/>
<evidence type="ECO:0000256" key="4">
    <source>
        <dbReference type="ARBA" id="ARBA00022989"/>
    </source>
</evidence>
<feature type="repeat" description="ANK" evidence="7">
    <location>
        <begin position="16"/>
        <end position="48"/>
    </location>
</feature>
<dbReference type="Proteomes" id="UP000655225">
    <property type="component" value="Unassembled WGS sequence"/>
</dbReference>
<keyword evidence="4 8" id="KW-1133">Transmembrane helix</keyword>
<keyword evidence="11" id="KW-1185">Reference proteome</keyword>
<accession>A0A835D9B2</accession>
<comment type="caution">
    <text evidence="10">The sequence shown here is derived from an EMBL/GenBank/DDBJ whole genome shotgun (WGS) entry which is preliminary data.</text>
</comment>
<reference evidence="10 11" key="1">
    <citation type="submission" date="2020-04" db="EMBL/GenBank/DDBJ databases">
        <title>Plant Genome Project.</title>
        <authorList>
            <person name="Zhang R.-G."/>
        </authorList>
    </citation>
    <scope>NUCLEOTIDE SEQUENCE [LARGE SCALE GENOMIC DNA]</scope>
    <source>
        <strain evidence="10">YNK0</strain>
        <tissue evidence="10">Leaf</tissue>
    </source>
</reference>
<dbReference type="PROSITE" id="PS50297">
    <property type="entry name" value="ANK_REP_REGION"/>
    <property type="match status" value="3"/>
</dbReference>